<evidence type="ECO:0000313" key="9">
    <source>
        <dbReference type="Proteomes" id="UP000594262"/>
    </source>
</evidence>
<dbReference type="GO" id="GO:0005615">
    <property type="term" value="C:extracellular space"/>
    <property type="evidence" value="ECO:0007669"/>
    <property type="project" value="TreeGrafter"/>
</dbReference>
<dbReference type="InterPro" id="IPR050127">
    <property type="entry name" value="Serine_Proteases_S1"/>
</dbReference>
<dbReference type="PROSITE" id="PS50240">
    <property type="entry name" value="TRYPSIN_DOM"/>
    <property type="match status" value="1"/>
</dbReference>
<dbReference type="PANTHER" id="PTHR24264">
    <property type="entry name" value="TRYPSIN-RELATED"/>
    <property type="match status" value="1"/>
</dbReference>
<dbReference type="InterPro" id="IPR018114">
    <property type="entry name" value="TRYPSIN_HIS"/>
</dbReference>
<keyword evidence="2" id="KW-0964">Secreted</keyword>
<dbReference type="CDD" id="cd00190">
    <property type="entry name" value="Tryp_SPc"/>
    <property type="match status" value="1"/>
</dbReference>
<dbReference type="OrthoDB" id="6339452at2759"/>
<evidence type="ECO:0000313" key="8">
    <source>
        <dbReference type="EnsemblMetazoa" id="CLYHEMP016114.1"/>
    </source>
</evidence>
<dbReference type="PROSITE" id="PS00134">
    <property type="entry name" value="TRYPSIN_HIS"/>
    <property type="match status" value="1"/>
</dbReference>
<evidence type="ECO:0000259" key="7">
    <source>
        <dbReference type="PROSITE" id="PS50240"/>
    </source>
</evidence>
<dbReference type="InterPro" id="IPR043504">
    <property type="entry name" value="Peptidase_S1_PA_chymotrypsin"/>
</dbReference>
<dbReference type="GO" id="GO:0006508">
    <property type="term" value="P:proteolysis"/>
    <property type="evidence" value="ECO:0007669"/>
    <property type="project" value="UniProtKB-KW"/>
</dbReference>
<comment type="subcellular location">
    <subcellularLocation>
        <location evidence="1">Secreted</location>
    </subcellularLocation>
</comment>
<dbReference type="GO" id="GO:0004252">
    <property type="term" value="F:serine-type endopeptidase activity"/>
    <property type="evidence" value="ECO:0007669"/>
    <property type="project" value="InterPro"/>
</dbReference>
<evidence type="ECO:0000256" key="1">
    <source>
        <dbReference type="ARBA" id="ARBA00004613"/>
    </source>
</evidence>
<dbReference type="SMART" id="SM00020">
    <property type="entry name" value="Tryp_SPc"/>
    <property type="match status" value="1"/>
</dbReference>
<evidence type="ECO:0000256" key="6">
    <source>
        <dbReference type="RuleBase" id="RU363034"/>
    </source>
</evidence>
<evidence type="ECO:0000256" key="4">
    <source>
        <dbReference type="ARBA" id="ARBA00022801"/>
    </source>
</evidence>
<dbReference type="EnsemblMetazoa" id="CLYHEMT016114.1">
    <property type="protein sequence ID" value="CLYHEMP016114.1"/>
    <property type="gene ID" value="CLYHEMG016114"/>
</dbReference>
<dbReference type="Proteomes" id="UP000594262">
    <property type="component" value="Unplaced"/>
</dbReference>
<accession>A0A7M5X121</accession>
<keyword evidence="5 6" id="KW-0720">Serine protease</keyword>
<feature type="domain" description="Peptidase S1" evidence="7">
    <location>
        <begin position="1"/>
        <end position="191"/>
    </location>
</feature>
<reference evidence="8" key="1">
    <citation type="submission" date="2021-01" db="UniProtKB">
        <authorList>
            <consortium name="EnsemblMetazoa"/>
        </authorList>
    </citation>
    <scope>IDENTIFICATION</scope>
</reference>
<proteinExistence type="predicted"/>
<name>A0A7M5X121_9CNID</name>
<evidence type="ECO:0000256" key="5">
    <source>
        <dbReference type="ARBA" id="ARBA00022825"/>
    </source>
</evidence>
<dbReference type="InterPro" id="IPR001254">
    <property type="entry name" value="Trypsin_dom"/>
</dbReference>
<keyword evidence="4 6" id="KW-0378">Hydrolase</keyword>
<evidence type="ECO:0000256" key="3">
    <source>
        <dbReference type="ARBA" id="ARBA00022670"/>
    </source>
</evidence>
<keyword evidence="3 6" id="KW-0645">Protease</keyword>
<dbReference type="GeneID" id="136818901"/>
<evidence type="ECO:0000256" key="2">
    <source>
        <dbReference type="ARBA" id="ARBA00022525"/>
    </source>
</evidence>
<keyword evidence="9" id="KW-1185">Reference proteome</keyword>
<dbReference type="PANTHER" id="PTHR24264:SF65">
    <property type="entry name" value="SRCR DOMAIN-CONTAINING PROTEIN"/>
    <property type="match status" value="1"/>
</dbReference>
<dbReference type="InterPro" id="IPR009003">
    <property type="entry name" value="Peptidase_S1_PA"/>
</dbReference>
<dbReference type="RefSeq" id="XP_066931241.1">
    <property type="nucleotide sequence ID" value="XM_067075140.1"/>
</dbReference>
<dbReference type="Pfam" id="PF00089">
    <property type="entry name" value="Trypsin"/>
    <property type="match status" value="1"/>
</dbReference>
<sequence length="197" mass="21878">MTAAHCFSLKPAASDITVVAGAHNIRIHEDSQQTITAKSYVVNPGYNPNSNVADIALIELSTPLKFNKRVEQARIQAKDEYPSLKKTCSIAGWGQTSVDPIVRPDTLQEAQLPILKERFALEEFIFAGFMDGDKKPNACYGDSGSPLMCKTTYLRRWVVEGPISYVSPECTFDTAVTPVAKYLSWVKQYVKDLKTQN</sequence>
<protein>
    <recommendedName>
        <fullName evidence="7">Peptidase S1 domain-containing protein</fullName>
    </recommendedName>
</protein>
<dbReference type="SUPFAM" id="SSF50494">
    <property type="entry name" value="Trypsin-like serine proteases"/>
    <property type="match status" value="1"/>
</dbReference>
<organism evidence="8 9">
    <name type="scientific">Clytia hemisphaerica</name>
    <dbReference type="NCBI Taxonomy" id="252671"/>
    <lineage>
        <taxon>Eukaryota</taxon>
        <taxon>Metazoa</taxon>
        <taxon>Cnidaria</taxon>
        <taxon>Hydrozoa</taxon>
        <taxon>Hydroidolina</taxon>
        <taxon>Leptothecata</taxon>
        <taxon>Obeliida</taxon>
        <taxon>Clytiidae</taxon>
        <taxon>Clytia</taxon>
    </lineage>
</organism>
<dbReference type="Gene3D" id="2.40.10.10">
    <property type="entry name" value="Trypsin-like serine proteases"/>
    <property type="match status" value="1"/>
</dbReference>
<dbReference type="PROSITE" id="PS00135">
    <property type="entry name" value="TRYPSIN_SER"/>
    <property type="match status" value="1"/>
</dbReference>
<dbReference type="InterPro" id="IPR033116">
    <property type="entry name" value="TRYPSIN_SER"/>
</dbReference>
<dbReference type="AlphaFoldDB" id="A0A7M5X121"/>